<comment type="caution">
    <text evidence="1">The sequence shown here is derived from an EMBL/GenBank/DDBJ whole genome shotgun (WGS) entry which is preliminary data.</text>
</comment>
<reference evidence="1 2" key="1">
    <citation type="submission" date="2018-03" db="EMBL/GenBank/DDBJ databases">
        <title>Genomic Encyclopedia of Archaeal and Bacterial Type Strains, Phase II (KMG-II): from individual species to whole genera.</title>
        <authorList>
            <person name="Goeker M."/>
        </authorList>
    </citation>
    <scope>NUCLEOTIDE SEQUENCE [LARGE SCALE GENOMIC DNA]</scope>
    <source>
        <strain evidence="1 2">DSM 44720</strain>
    </source>
</reference>
<name>A0A2T0SXL0_9PSEU</name>
<sequence length="270" mass="29120">MGLTLRAASAFVADHRHPYRRDDWLVSYQRDLLAPFGVPFDERFLEQGANIGFQELAARALDGLAEPPRPDLVIIAHGLPDHYPFRSIGGHVDKLVGGGSENFAISDQGLRAPFTALRVGGAYARSGRCRELALVVVEQSTFGQDEPLARDGALADTAAVLVLGGGRGSWEVAALPPAGDLADLLLDTVRGDRPLVVAGPWTDAAVVEATGRPHHRVAPGSYCTSLWLDLARHHERWAAEHDAIVLCDTDPRTGRSHAALLRHTDTEDPT</sequence>
<dbReference type="Proteomes" id="UP000239494">
    <property type="component" value="Unassembled WGS sequence"/>
</dbReference>
<evidence type="ECO:0000313" key="2">
    <source>
        <dbReference type="Proteomes" id="UP000239494"/>
    </source>
</evidence>
<dbReference type="RefSeq" id="WP_106191165.1">
    <property type="nucleotide sequence ID" value="NZ_PVTF01000009.1"/>
</dbReference>
<protein>
    <submittedName>
        <fullName evidence="1">Uncharacterized protein</fullName>
    </submittedName>
</protein>
<proteinExistence type="predicted"/>
<organism evidence="1 2">
    <name type="scientific">Umezawaea tangerina</name>
    <dbReference type="NCBI Taxonomy" id="84725"/>
    <lineage>
        <taxon>Bacteria</taxon>
        <taxon>Bacillati</taxon>
        <taxon>Actinomycetota</taxon>
        <taxon>Actinomycetes</taxon>
        <taxon>Pseudonocardiales</taxon>
        <taxon>Pseudonocardiaceae</taxon>
        <taxon>Umezawaea</taxon>
    </lineage>
</organism>
<keyword evidence="2" id="KW-1185">Reference proteome</keyword>
<accession>A0A2T0SXL0</accession>
<dbReference type="EMBL" id="PVTF01000009">
    <property type="protein sequence ID" value="PRY38129.1"/>
    <property type="molecule type" value="Genomic_DNA"/>
</dbReference>
<dbReference type="AlphaFoldDB" id="A0A2T0SXL0"/>
<gene>
    <name evidence="1" type="ORF">CLV43_109349</name>
</gene>
<dbReference type="OrthoDB" id="3539120at2"/>
<evidence type="ECO:0000313" key="1">
    <source>
        <dbReference type="EMBL" id="PRY38129.1"/>
    </source>
</evidence>